<keyword evidence="3" id="KW-1185">Reference proteome</keyword>
<evidence type="ECO:0000256" key="1">
    <source>
        <dbReference type="SAM" id="MobiDB-lite"/>
    </source>
</evidence>
<evidence type="ECO:0000313" key="3">
    <source>
        <dbReference type="Proteomes" id="UP000014071"/>
    </source>
</evidence>
<dbReference type="GeneID" id="24111313"/>
<organism evidence="2 3">
    <name type="scientific">Pseudozyma hubeiensis (strain SY62)</name>
    <name type="common">Yeast</name>
    <dbReference type="NCBI Taxonomy" id="1305764"/>
    <lineage>
        <taxon>Eukaryota</taxon>
        <taxon>Fungi</taxon>
        <taxon>Dikarya</taxon>
        <taxon>Basidiomycota</taxon>
        <taxon>Ustilaginomycotina</taxon>
        <taxon>Ustilaginomycetes</taxon>
        <taxon>Ustilaginales</taxon>
        <taxon>Ustilaginaceae</taxon>
        <taxon>Pseudozyma</taxon>
    </lineage>
</organism>
<dbReference type="Proteomes" id="UP000014071">
    <property type="component" value="Unassembled WGS sequence"/>
</dbReference>
<dbReference type="RefSeq" id="XP_012192034.1">
    <property type="nucleotide sequence ID" value="XM_012336644.1"/>
</dbReference>
<feature type="region of interest" description="Disordered" evidence="1">
    <location>
        <begin position="317"/>
        <end position="352"/>
    </location>
</feature>
<evidence type="ECO:0000313" key="2">
    <source>
        <dbReference type="EMBL" id="GAC98447.1"/>
    </source>
</evidence>
<accession>R9PB42</accession>
<feature type="compositionally biased region" description="Basic and acidic residues" evidence="1">
    <location>
        <begin position="317"/>
        <end position="329"/>
    </location>
</feature>
<sequence>MDLTSFSVQHELRQYISTRITTKAIPFLTSPPRVLTSPHYLLPSPKHRVGEGEEELQQILLLVRKLREALVASKRIDEFAVKVYECSVYLSLLCGDVMQLASSLPRLVLELYPSTPVQEQAGDEDLQQLSKHLGLESTAKGHERRQRFISLYLLQILCLSGRATRLGQYSNEDSSGAMLQPLHRGLREYKIVKEKVEEEVHGDLGDCGRMCDRVYVALRDVDPFALARVLEGGEGGGYEVDGWQRLVLLQVVGGMRNAAWGVARRAYMYLPVGEAVKDMIEGGATVEQRTGREMEDSERFLGELLLLNTNILPAESSYKDAKQDVKPQDTPDSWDAEDQPPPPPALDENQRENDLRLHAFLTHQFGSTLPTRLTPLKTGHAVKLR</sequence>
<name>R9PB42_PSEHS</name>
<dbReference type="AlphaFoldDB" id="R9PB42"/>
<dbReference type="HOGENOM" id="CLU_045133_0_0_1"/>
<reference evidence="3" key="1">
    <citation type="journal article" date="2013" name="Genome Announc.">
        <title>Draft genome sequence of the basidiomycetous yeast-like fungus Pseudozyma hubeiensis SY62, which produces an abundant amount of the biosurfactant mannosylerythritol lipids.</title>
        <authorList>
            <person name="Konishi M."/>
            <person name="Hatada Y."/>
            <person name="Horiuchi J."/>
        </authorList>
    </citation>
    <scope>NUCLEOTIDE SEQUENCE [LARGE SCALE GENOMIC DNA]</scope>
    <source>
        <strain evidence="3">SY62</strain>
    </source>
</reference>
<dbReference type="PANTHER" id="PTHR39398:SF1">
    <property type="entry name" value="CSN8_PSMD8_EIF3K DOMAIN-CONTAINING PROTEIN"/>
    <property type="match status" value="1"/>
</dbReference>
<dbReference type="OrthoDB" id="2100128at2759"/>
<proteinExistence type="predicted"/>
<protein>
    <submittedName>
        <fullName evidence="2">Uncharacterized protein</fullName>
    </submittedName>
</protein>
<dbReference type="PANTHER" id="PTHR39398">
    <property type="entry name" value="YALI0F14311P"/>
    <property type="match status" value="1"/>
</dbReference>
<gene>
    <name evidence="2" type="ORF">PHSY_006041</name>
</gene>
<dbReference type="STRING" id="1305764.R9PB42"/>
<dbReference type="eggNOG" id="ENOG502SBJ3">
    <property type="taxonomic scope" value="Eukaryota"/>
</dbReference>
<dbReference type="EMBL" id="DF238820">
    <property type="protein sequence ID" value="GAC98447.1"/>
    <property type="molecule type" value="Genomic_DNA"/>
</dbReference>